<dbReference type="AlphaFoldDB" id="A0A6J7DUE3"/>
<keyword evidence="7" id="KW-0812">Transmembrane</keyword>
<protein>
    <submittedName>
        <fullName evidence="9">Unannotated protein</fullName>
    </submittedName>
</protein>
<evidence type="ECO:0000256" key="1">
    <source>
        <dbReference type="ARBA" id="ARBA00005791"/>
    </source>
</evidence>
<reference evidence="9" key="1">
    <citation type="submission" date="2020-05" db="EMBL/GenBank/DDBJ databases">
        <authorList>
            <person name="Chiriac C."/>
            <person name="Salcher M."/>
            <person name="Ghai R."/>
            <person name="Kavagutti S V."/>
        </authorList>
    </citation>
    <scope>NUCLEOTIDE SEQUENCE</scope>
</reference>
<keyword evidence="3" id="KW-0560">Oxidoreductase</keyword>
<dbReference type="GO" id="GO:0016491">
    <property type="term" value="F:oxidoreductase activity"/>
    <property type="evidence" value="ECO:0007669"/>
    <property type="project" value="UniProtKB-KW"/>
</dbReference>
<dbReference type="EMBL" id="CAFBLQ010000076">
    <property type="protein sequence ID" value="CAB4872690.1"/>
    <property type="molecule type" value="Genomic_DNA"/>
</dbReference>
<evidence type="ECO:0000256" key="7">
    <source>
        <dbReference type="SAM" id="Phobius"/>
    </source>
</evidence>
<dbReference type="PANTHER" id="PTHR13887">
    <property type="entry name" value="GLUTATHIONE S-TRANSFERASE KAPPA"/>
    <property type="match status" value="1"/>
</dbReference>
<proteinExistence type="inferred from homology"/>
<sequence>MSSKSPKSTSGAGGGDAAKRRNIILAAVVAVAVVAVAVVIIVSSGGGGKDKASSGSSKAGTPVQGVADSKAMLEGIPQEGRFLGDPKAKVTLVEFNDYQCPFCKEFALTTLPVIINDYVRPGKLRLELRTLAFIGPDSEKAAQGGAAAGAQNHEWDFTDLFYRNQGPENTGYVTESFLDGLYKAAGMDVAAAKQFAATPKAKLPSAEAQALAGKYGMNSTPSFLIGETGGTLEKLSITPTDDKGLRAAIDALLK</sequence>
<dbReference type="InterPro" id="IPR012336">
    <property type="entry name" value="Thioredoxin-like_fold"/>
</dbReference>
<evidence type="ECO:0000313" key="9">
    <source>
        <dbReference type="EMBL" id="CAB4872690.1"/>
    </source>
</evidence>
<feature type="domain" description="Thioredoxin" evidence="8">
    <location>
        <begin position="61"/>
        <end position="254"/>
    </location>
</feature>
<evidence type="ECO:0000256" key="4">
    <source>
        <dbReference type="ARBA" id="ARBA00023157"/>
    </source>
</evidence>
<dbReference type="Pfam" id="PF13462">
    <property type="entry name" value="Thioredoxin_4"/>
    <property type="match status" value="1"/>
</dbReference>
<dbReference type="Gene3D" id="3.40.30.10">
    <property type="entry name" value="Glutaredoxin"/>
    <property type="match status" value="1"/>
</dbReference>
<keyword evidence="2" id="KW-0732">Signal</keyword>
<dbReference type="InterPro" id="IPR013766">
    <property type="entry name" value="Thioredoxin_domain"/>
</dbReference>
<name>A0A6J7DUE3_9ZZZZ</name>
<evidence type="ECO:0000256" key="6">
    <source>
        <dbReference type="SAM" id="MobiDB-lite"/>
    </source>
</evidence>
<dbReference type="InterPro" id="IPR036249">
    <property type="entry name" value="Thioredoxin-like_sf"/>
</dbReference>
<comment type="similarity">
    <text evidence="1">Belongs to the thioredoxin family. DsbA subfamily.</text>
</comment>
<dbReference type="SUPFAM" id="SSF52833">
    <property type="entry name" value="Thioredoxin-like"/>
    <property type="match status" value="1"/>
</dbReference>
<evidence type="ECO:0000259" key="8">
    <source>
        <dbReference type="PROSITE" id="PS51352"/>
    </source>
</evidence>
<accession>A0A6J7DUE3</accession>
<keyword evidence="5" id="KW-0676">Redox-active center</keyword>
<gene>
    <name evidence="9" type="ORF">UFOPK3423_00830</name>
</gene>
<keyword evidence="4" id="KW-1015">Disulfide bond</keyword>
<feature type="transmembrane region" description="Helical" evidence="7">
    <location>
        <begin position="23"/>
        <end position="42"/>
    </location>
</feature>
<dbReference type="PROSITE" id="PS51352">
    <property type="entry name" value="THIOREDOXIN_2"/>
    <property type="match status" value="1"/>
</dbReference>
<dbReference type="PANTHER" id="PTHR13887:SF14">
    <property type="entry name" value="DISULFIDE BOND FORMATION PROTEIN D"/>
    <property type="match status" value="1"/>
</dbReference>
<keyword evidence="7" id="KW-0472">Membrane</keyword>
<feature type="region of interest" description="Disordered" evidence="6">
    <location>
        <begin position="45"/>
        <end position="64"/>
    </location>
</feature>
<evidence type="ECO:0000256" key="5">
    <source>
        <dbReference type="ARBA" id="ARBA00023284"/>
    </source>
</evidence>
<evidence type="ECO:0000256" key="2">
    <source>
        <dbReference type="ARBA" id="ARBA00022729"/>
    </source>
</evidence>
<keyword evidence="7" id="KW-1133">Transmembrane helix</keyword>
<organism evidence="9">
    <name type="scientific">freshwater metagenome</name>
    <dbReference type="NCBI Taxonomy" id="449393"/>
    <lineage>
        <taxon>unclassified sequences</taxon>
        <taxon>metagenomes</taxon>
        <taxon>ecological metagenomes</taxon>
    </lineage>
</organism>
<evidence type="ECO:0000256" key="3">
    <source>
        <dbReference type="ARBA" id="ARBA00023002"/>
    </source>
</evidence>